<evidence type="ECO:0000313" key="3">
    <source>
        <dbReference type="EMBL" id="EER16764.1"/>
    </source>
</evidence>
<dbReference type="PANTHER" id="PTHR22953">
    <property type="entry name" value="ACID PHOSPHATASE RELATED"/>
    <property type="match status" value="1"/>
</dbReference>
<dbReference type="PANTHER" id="PTHR22953:SF153">
    <property type="entry name" value="PURPLE ACID PHOSPHATASE"/>
    <property type="match status" value="1"/>
</dbReference>
<name>C5KFL5_PERM5</name>
<proteinExistence type="predicted"/>
<dbReference type="GeneID" id="9063874"/>
<sequence>MGNFMQITRCLFASFLIAGVMAYGLQRSCIAIFATVDHGIGVVLGGTPVAWPSNFQWSSRLTRALTLSHRPCEHGSTRAPCQIYLTAAKNLSSEVIINAHFPADESRKVVFVYRESGDQRKQEVVPQRFTVPGDYSRDVYAAYVYGLSPGAIVEFWISADDEIVSDVRRFRTVPLSGEVTIAVGGDAGANELGQQVSEQLTKYDPYVAVFAGDVSYDNSLIGCACIWDKFLSNWDKIRVKPKDPLKGDDDDDDQGYMIPLIFTTGNHDLGVNAKPRDVRYSSQDCDMNTMRRIRPLYYGYFAFEVVNGRVPEICDRSNNHVHVLGHSTVLWALDSDYGEPALNTARWVSAQLDGIETAPGRQARHLAVYHMPMYPSLSDPAIWAQGSRLRDIWEKELFTKINITVAFEHHVHAFKRSLPLRNGKVGEAEGFSTVFVGDGKWGVSPNDSPPEDALAREDERFAKLGTFNHVWIAKIDLSSSKGGITLIAVDDHGAEVDSVAV</sequence>
<organism evidence="4">
    <name type="scientific">Perkinsus marinus (strain ATCC 50983 / TXsc)</name>
    <dbReference type="NCBI Taxonomy" id="423536"/>
    <lineage>
        <taxon>Eukaryota</taxon>
        <taxon>Sar</taxon>
        <taxon>Alveolata</taxon>
        <taxon>Perkinsozoa</taxon>
        <taxon>Perkinsea</taxon>
        <taxon>Perkinsida</taxon>
        <taxon>Perkinsidae</taxon>
        <taxon>Perkinsus</taxon>
    </lineage>
</organism>
<dbReference type="GO" id="GO:0003993">
    <property type="term" value="F:acid phosphatase activity"/>
    <property type="evidence" value="ECO:0007669"/>
    <property type="project" value="InterPro"/>
</dbReference>
<accession>C5KFL5</accession>
<feature type="signal peptide" evidence="2">
    <location>
        <begin position="1"/>
        <end position="22"/>
    </location>
</feature>
<evidence type="ECO:0000313" key="4">
    <source>
        <dbReference type="Proteomes" id="UP000007800"/>
    </source>
</evidence>
<dbReference type="RefSeq" id="XP_002784968.1">
    <property type="nucleotide sequence ID" value="XM_002784922.1"/>
</dbReference>
<reference evidence="3 4" key="1">
    <citation type="submission" date="2008-07" db="EMBL/GenBank/DDBJ databases">
        <authorList>
            <person name="El-Sayed N."/>
            <person name="Caler E."/>
            <person name="Inman J."/>
            <person name="Amedeo P."/>
            <person name="Hass B."/>
            <person name="Wortman J."/>
        </authorList>
    </citation>
    <scope>NUCLEOTIDE SEQUENCE [LARGE SCALE GENOMIC DNA]</scope>
    <source>
        <strain evidence="4">ATCC 50983 / TXsc</strain>
    </source>
</reference>
<dbReference type="OrthoDB" id="45007at2759"/>
<feature type="chain" id="PRO_5002954109" description="Calcineurin-like phosphoesterase domain-containing protein" evidence="2">
    <location>
        <begin position="23"/>
        <end position="501"/>
    </location>
</feature>
<evidence type="ECO:0000256" key="2">
    <source>
        <dbReference type="SAM" id="SignalP"/>
    </source>
</evidence>
<dbReference type="EMBL" id="GG672752">
    <property type="protein sequence ID" value="EER16764.1"/>
    <property type="molecule type" value="Genomic_DNA"/>
</dbReference>
<dbReference type="OMA" id="APCQIYL"/>
<protein>
    <recommendedName>
        <fullName evidence="5">Calcineurin-like phosphoesterase domain-containing protein</fullName>
    </recommendedName>
</protein>
<dbReference type="AlphaFoldDB" id="C5KFL5"/>
<gene>
    <name evidence="3" type="ORF">Pmar_PMAR022614</name>
</gene>
<dbReference type="Proteomes" id="UP000007800">
    <property type="component" value="Unassembled WGS sequence"/>
</dbReference>
<evidence type="ECO:0008006" key="5">
    <source>
        <dbReference type="Google" id="ProtNLM"/>
    </source>
</evidence>
<dbReference type="Gene3D" id="3.60.21.10">
    <property type="match status" value="1"/>
</dbReference>
<dbReference type="InParanoid" id="C5KFL5"/>
<dbReference type="InterPro" id="IPR029052">
    <property type="entry name" value="Metallo-depent_PP-like"/>
</dbReference>
<dbReference type="InterPro" id="IPR039331">
    <property type="entry name" value="PAPs-like"/>
</dbReference>
<dbReference type="SUPFAM" id="SSF56300">
    <property type="entry name" value="Metallo-dependent phosphatases"/>
    <property type="match status" value="1"/>
</dbReference>
<keyword evidence="1 2" id="KW-0732">Signal</keyword>
<keyword evidence="4" id="KW-1185">Reference proteome</keyword>
<evidence type="ECO:0000256" key="1">
    <source>
        <dbReference type="ARBA" id="ARBA00022729"/>
    </source>
</evidence>